<dbReference type="PANTHER" id="PTHR10102">
    <property type="entry name" value="DNA-DIRECTED RNA POLYMERASE, MITOCHONDRIAL"/>
    <property type="match status" value="1"/>
</dbReference>
<dbReference type="InterPro" id="IPR043502">
    <property type="entry name" value="DNA/RNA_pol_sf"/>
</dbReference>
<evidence type="ECO:0000256" key="4">
    <source>
        <dbReference type="ARBA" id="ARBA00022679"/>
    </source>
</evidence>
<dbReference type="SMART" id="SM01311">
    <property type="entry name" value="RPOL_N"/>
    <property type="match status" value="1"/>
</dbReference>
<dbReference type="GO" id="GO:0003899">
    <property type="term" value="F:DNA-directed RNA polymerase activity"/>
    <property type="evidence" value="ECO:0007669"/>
    <property type="project" value="UniProtKB-EC"/>
</dbReference>
<dbReference type="InterPro" id="IPR037159">
    <property type="entry name" value="RNA_POL_N_sf"/>
</dbReference>
<evidence type="ECO:0000259" key="9">
    <source>
        <dbReference type="SMART" id="SM01311"/>
    </source>
</evidence>
<organism evidence="10 11">
    <name type="scientific">Galendromus occidentalis</name>
    <name type="common">western predatory mite</name>
    <dbReference type="NCBI Taxonomy" id="34638"/>
    <lineage>
        <taxon>Eukaryota</taxon>
        <taxon>Metazoa</taxon>
        <taxon>Ecdysozoa</taxon>
        <taxon>Arthropoda</taxon>
        <taxon>Chelicerata</taxon>
        <taxon>Arachnida</taxon>
        <taxon>Acari</taxon>
        <taxon>Parasitiformes</taxon>
        <taxon>Mesostigmata</taxon>
        <taxon>Gamasina</taxon>
        <taxon>Phytoseioidea</taxon>
        <taxon>Phytoseiidae</taxon>
        <taxon>Typhlodrominae</taxon>
        <taxon>Galendromus</taxon>
    </lineage>
</organism>
<dbReference type="GO" id="GO:0006390">
    <property type="term" value="P:mitochondrial transcription"/>
    <property type="evidence" value="ECO:0007669"/>
    <property type="project" value="TreeGrafter"/>
</dbReference>
<comment type="similarity">
    <text evidence="1">Belongs to the phage and mitochondrial RNA polymerase family.</text>
</comment>
<dbReference type="AlphaFoldDB" id="A0AAJ7L5R3"/>
<comment type="catalytic activity">
    <reaction evidence="8">
        <text>RNA(n) + a ribonucleoside 5'-triphosphate = RNA(n+1) + diphosphate</text>
        <dbReference type="Rhea" id="RHEA:21248"/>
        <dbReference type="Rhea" id="RHEA-COMP:14527"/>
        <dbReference type="Rhea" id="RHEA-COMP:17342"/>
        <dbReference type="ChEBI" id="CHEBI:33019"/>
        <dbReference type="ChEBI" id="CHEBI:61557"/>
        <dbReference type="ChEBI" id="CHEBI:140395"/>
        <dbReference type="EC" id="2.7.7.6"/>
    </reaction>
</comment>
<feature type="domain" description="DNA-directed RNA polymerase N-terminal" evidence="9">
    <location>
        <begin position="112"/>
        <end position="425"/>
    </location>
</feature>
<name>A0AAJ7L5R3_9ACAR</name>
<evidence type="ECO:0000256" key="1">
    <source>
        <dbReference type="ARBA" id="ARBA00009493"/>
    </source>
</evidence>
<evidence type="ECO:0000313" key="11">
    <source>
        <dbReference type="RefSeq" id="XP_018494989.1"/>
    </source>
</evidence>
<dbReference type="SUPFAM" id="SSF56672">
    <property type="entry name" value="DNA/RNA polymerases"/>
    <property type="match status" value="1"/>
</dbReference>
<keyword evidence="10" id="KW-1185">Reference proteome</keyword>
<dbReference type="RefSeq" id="XP_018494989.1">
    <property type="nucleotide sequence ID" value="XM_018639473.1"/>
</dbReference>
<dbReference type="GeneID" id="100901685"/>
<evidence type="ECO:0000256" key="5">
    <source>
        <dbReference type="ARBA" id="ARBA00022695"/>
    </source>
</evidence>
<dbReference type="InterPro" id="IPR002092">
    <property type="entry name" value="DNA-dir_Rpol_phage-type"/>
</dbReference>
<evidence type="ECO:0000256" key="8">
    <source>
        <dbReference type="ARBA" id="ARBA00048552"/>
    </source>
</evidence>
<dbReference type="PANTHER" id="PTHR10102:SF0">
    <property type="entry name" value="DNA-DIRECTED RNA POLYMERASE, MITOCHONDRIAL"/>
    <property type="match status" value="1"/>
</dbReference>
<evidence type="ECO:0000256" key="2">
    <source>
        <dbReference type="ARBA" id="ARBA00012418"/>
    </source>
</evidence>
<evidence type="ECO:0000313" key="10">
    <source>
        <dbReference type="Proteomes" id="UP000694867"/>
    </source>
</evidence>
<gene>
    <name evidence="11" type="primary">LOC100901685</name>
</gene>
<sequence>MMIKDNVEPDASTYAYLLAAAQHRDHYVGLIKEMSEAGITTEDLFRETSLTSVQLASLVQNIRCWSDQYAFDVPAARFPTNESSVTAHLKSIRQPSSEERFFDPKLLRAKSMAQRKRELAGMVTVKSIAAPDKPSQRVVFLRKQITKCENEWRRELNELYGRCIEKLSREALHTNVMCVHPYVLALDKSRLVNLLLQEMRAFALAPGSSSVSFTTVAARLGQKVELLYNIRSKVNGGVSDAITRLYGDYLERSGSQTTTPGREIWQSLIAKNPQLAPCIGNLQENPWTRSTQVSVGRFLYSMLRQLKVDVNIMKPNCDKRKLIHALYSVYRTNSARKHEELKAHEVLNTLYSKAEIENLHFDATSLPMLCPPKPWTRPEDTPYMISGVPLIRIPSEFSNKQMSAIRESPPENIYPALDALNALGRTPWKVNNPILDVLTTVFLGEGDMELSVPKKPSNMTKPEPSAHKARVQATLSERKKAEKYALWCDTLHKLSIAHHFKNDVFFFPHNMDFCGRAHPCPAQFHHLGDDLIRGLLLFAEGKPLGERGLWWLKLHLMKLTGFSNERSAEERVAYADGIMDDILDSARNPLNGRKWWQTSEDPWQTLAACKEIANALASPKPEEYICHLPIHHDGHYGGPQHYAAFGNDSEGALPADTIPMETPRDVYSKVADAVESLREAESAAGSDIASVLKGFIKGKTVKESVKTAVYGENRFGAYIQILRKLQVEGFPSSRANSAAHYLAIKTFESVEKTLTKTKGIQSWFTQCAKAILAATEKPVQWTTPLGLPVVQPYFRTSMHKCLVESDNSAHSILIPTSEPQATRQKNGFPPNFLHSLDSTHMMLTALYCEAAGIRFVPVHDCFWTHVSSVEELSKICQQQFVALHSEPLLEKIAAEFGRRYISKEAKQSADPVKLAAVKELQGLLDKIPTRSWAVQ</sequence>
<dbReference type="InterPro" id="IPR046950">
    <property type="entry name" value="DNA-dir_Rpol_C_phage-type"/>
</dbReference>
<keyword evidence="4" id="KW-0808">Transferase</keyword>
<evidence type="ECO:0000256" key="6">
    <source>
        <dbReference type="ARBA" id="ARBA00022946"/>
    </source>
</evidence>
<dbReference type="Gene3D" id="1.10.150.20">
    <property type="entry name" value="5' to 3' exonuclease, C-terminal subdomain"/>
    <property type="match status" value="1"/>
</dbReference>
<protein>
    <recommendedName>
        <fullName evidence="2">DNA-directed RNA polymerase</fullName>
        <ecNumber evidence="2">2.7.7.6</ecNumber>
    </recommendedName>
</protein>
<proteinExistence type="inferred from homology"/>
<keyword evidence="6" id="KW-0809">Transit peptide</keyword>
<dbReference type="EC" id="2.7.7.6" evidence="2"/>
<dbReference type="GO" id="GO:0034245">
    <property type="term" value="C:mitochondrial DNA-directed RNA polymerase complex"/>
    <property type="evidence" value="ECO:0007669"/>
    <property type="project" value="TreeGrafter"/>
</dbReference>
<dbReference type="Proteomes" id="UP000694867">
    <property type="component" value="Unplaced"/>
</dbReference>
<dbReference type="Pfam" id="PF14700">
    <property type="entry name" value="RPOL_N"/>
    <property type="match status" value="1"/>
</dbReference>
<keyword evidence="5" id="KW-0548">Nucleotidyltransferase</keyword>
<keyword evidence="7" id="KW-0804">Transcription</keyword>
<dbReference type="GO" id="GO:0071897">
    <property type="term" value="P:DNA biosynthetic process"/>
    <property type="evidence" value="ECO:0007669"/>
    <property type="project" value="UniProtKB-ARBA"/>
</dbReference>
<dbReference type="KEGG" id="goe:100901685"/>
<reference evidence="11" key="1">
    <citation type="submission" date="2025-08" db="UniProtKB">
        <authorList>
            <consortium name="RefSeq"/>
        </authorList>
    </citation>
    <scope>IDENTIFICATION</scope>
</reference>
<dbReference type="Gene3D" id="1.10.1320.10">
    <property type="entry name" value="DNA-directed RNA polymerase, N-terminal domain"/>
    <property type="match status" value="1"/>
</dbReference>
<dbReference type="FunFam" id="1.10.287.280:FF:000001">
    <property type="entry name" value="DNA-directed RNA polymerase"/>
    <property type="match status" value="1"/>
</dbReference>
<dbReference type="GO" id="GO:0001018">
    <property type="term" value="F:mitochondrial promoter sequence-specific DNA binding"/>
    <property type="evidence" value="ECO:0007669"/>
    <property type="project" value="TreeGrafter"/>
</dbReference>
<dbReference type="Pfam" id="PF00940">
    <property type="entry name" value="RNA_pol"/>
    <property type="match status" value="1"/>
</dbReference>
<dbReference type="InterPro" id="IPR029262">
    <property type="entry name" value="RPOL_N"/>
</dbReference>
<evidence type="ECO:0000256" key="7">
    <source>
        <dbReference type="ARBA" id="ARBA00023163"/>
    </source>
</evidence>
<evidence type="ECO:0000256" key="3">
    <source>
        <dbReference type="ARBA" id="ARBA00022478"/>
    </source>
</evidence>
<accession>A0AAJ7L5R3</accession>
<keyword evidence="3 11" id="KW-0240">DNA-directed RNA polymerase</keyword>
<dbReference type="Gene3D" id="1.10.287.280">
    <property type="match status" value="1"/>
</dbReference>